<accession>A0A2J6SWG5</accession>
<dbReference type="AlphaFoldDB" id="A0A2J6SWG5"/>
<name>A0A2J6SWG5_9HELO</name>
<dbReference type="Proteomes" id="UP000235371">
    <property type="component" value="Unassembled WGS sequence"/>
</dbReference>
<gene>
    <name evidence="1" type="ORF">K444DRAFT_617564</name>
</gene>
<protein>
    <submittedName>
        <fullName evidence="1">Uncharacterized protein</fullName>
    </submittedName>
</protein>
<dbReference type="InParanoid" id="A0A2J6SWG5"/>
<keyword evidence="2" id="KW-1185">Reference proteome</keyword>
<sequence>MTVVYGIQGLNGEERGTAGNSGIAGSVPEISPVLRVWRSLTGNHSDAHSDLPWIAACE</sequence>
<proteinExistence type="predicted"/>
<dbReference type="EMBL" id="KZ613856">
    <property type="protein sequence ID" value="PMD55115.1"/>
    <property type="molecule type" value="Genomic_DNA"/>
</dbReference>
<evidence type="ECO:0000313" key="2">
    <source>
        <dbReference type="Proteomes" id="UP000235371"/>
    </source>
</evidence>
<evidence type="ECO:0000313" key="1">
    <source>
        <dbReference type="EMBL" id="PMD55115.1"/>
    </source>
</evidence>
<organism evidence="1 2">
    <name type="scientific">Hyaloscypha bicolor E</name>
    <dbReference type="NCBI Taxonomy" id="1095630"/>
    <lineage>
        <taxon>Eukaryota</taxon>
        <taxon>Fungi</taxon>
        <taxon>Dikarya</taxon>
        <taxon>Ascomycota</taxon>
        <taxon>Pezizomycotina</taxon>
        <taxon>Leotiomycetes</taxon>
        <taxon>Helotiales</taxon>
        <taxon>Hyaloscyphaceae</taxon>
        <taxon>Hyaloscypha</taxon>
        <taxon>Hyaloscypha bicolor</taxon>
    </lineage>
</organism>
<reference evidence="1 2" key="1">
    <citation type="submission" date="2016-04" db="EMBL/GenBank/DDBJ databases">
        <title>A degradative enzymes factory behind the ericoid mycorrhizal symbiosis.</title>
        <authorList>
            <consortium name="DOE Joint Genome Institute"/>
            <person name="Martino E."/>
            <person name="Morin E."/>
            <person name="Grelet G."/>
            <person name="Kuo A."/>
            <person name="Kohler A."/>
            <person name="Daghino S."/>
            <person name="Barry K."/>
            <person name="Choi C."/>
            <person name="Cichocki N."/>
            <person name="Clum A."/>
            <person name="Copeland A."/>
            <person name="Hainaut M."/>
            <person name="Haridas S."/>
            <person name="Labutti K."/>
            <person name="Lindquist E."/>
            <person name="Lipzen A."/>
            <person name="Khouja H.-R."/>
            <person name="Murat C."/>
            <person name="Ohm R."/>
            <person name="Olson A."/>
            <person name="Spatafora J."/>
            <person name="Veneault-Fourrey C."/>
            <person name="Henrissat B."/>
            <person name="Grigoriev I."/>
            <person name="Martin F."/>
            <person name="Perotto S."/>
        </authorList>
    </citation>
    <scope>NUCLEOTIDE SEQUENCE [LARGE SCALE GENOMIC DNA]</scope>
    <source>
        <strain evidence="1 2">E</strain>
    </source>
</reference>
<dbReference type="RefSeq" id="XP_024732019.1">
    <property type="nucleotide sequence ID" value="XM_024881155.1"/>
</dbReference>
<dbReference type="GeneID" id="36589232"/>